<feature type="compositionally biased region" description="Basic residues" evidence="3">
    <location>
        <begin position="1"/>
        <end position="12"/>
    </location>
</feature>
<comment type="similarity">
    <text evidence="1">Belongs to the SEN54 family.</text>
</comment>
<sequence length="236" mass="27143">MKHSRQLPRRGKKEQLWKPGNTDVKQKKKIEKRRKKLFSTLVSEKHIRTQNLASAVWIAERKEARVQVPKGKIFQSLGYFEASQQYLDPLEILFLVDRGILELRVQGKIASVQLAYELAITTGVDWNSFLVYAHLRRLGFVVRKPEFQGSELAASSLVRFGVWKPGTWKRKAQRKPSFYCIVCSFLDPPFLWEQVQAVCKQLSPVSVRIATVERSTVVFFDCCSYRCTTVASLSTS</sequence>
<accession>A0AAV9I580</accession>
<gene>
    <name evidence="5" type="ORF">GAYE_PCTG50G1175</name>
</gene>
<dbReference type="PANTHER" id="PTHR21027">
    <property type="entry name" value="TRNA-SPLICING ENDONUCLEASE SUBUNIT SEN54"/>
    <property type="match status" value="1"/>
</dbReference>
<evidence type="ECO:0000256" key="2">
    <source>
        <dbReference type="ARBA" id="ARBA00022694"/>
    </source>
</evidence>
<feature type="domain" description="tRNA-splicing endonuclease subunit Sen54 N-terminal" evidence="4">
    <location>
        <begin position="38"/>
        <end position="104"/>
    </location>
</feature>
<dbReference type="Pfam" id="PF12928">
    <property type="entry name" value="tRNA_int_end_N2"/>
    <property type="match status" value="1"/>
</dbReference>
<evidence type="ECO:0000313" key="5">
    <source>
        <dbReference type="EMBL" id="KAK4523282.1"/>
    </source>
</evidence>
<organism evidence="5 6">
    <name type="scientific">Galdieria yellowstonensis</name>
    <dbReference type="NCBI Taxonomy" id="3028027"/>
    <lineage>
        <taxon>Eukaryota</taxon>
        <taxon>Rhodophyta</taxon>
        <taxon>Bangiophyceae</taxon>
        <taxon>Galdieriales</taxon>
        <taxon>Galdieriaceae</taxon>
        <taxon>Galdieria</taxon>
    </lineage>
</organism>
<name>A0AAV9I580_9RHOD</name>
<evidence type="ECO:0000259" key="4">
    <source>
        <dbReference type="Pfam" id="PF12928"/>
    </source>
</evidence>
<dbReference type="GO" id="GO:0000379">
    <property type="term" value="P:tRNA-type intron splice site recognition and cleavage"/>
    <property type="evidence" value="ECO:0007669"/>
    <property type="project" value="TreeGrafter"/>
</dbReference>
<evidence type="ECO:0000256" key="1">
    <source>
        <dbReference type="ARBA" id="ARBA00005736"/>
    </source>
</evidence>
<dbReference type="PANTHER" id="PTHR21027:SF1">
    <property type="entry name" value="TRNA-SPLICING ENDONUCLEASE SUBUNIT SEN54"/>
    <property type="match status" value="1"/>
</dbReference>
<feature type="region of interest" description="Disordered" evidence="3">
    <location>
        <begin position="1"/>
        <end position="29"/>
    </location>
</feature>
<comment type="caution">
    <text evidence="5">The sequence shown here is derived from an EMBL/GenBank/DDBJ whole genome shotgun (WGS) entry which is preliminary data.</text>
</comment>
<keyword evidence="6" id="KW-1185">Reference proteome</keyword>
<dbReference type="GO" id="GO:0000214">
    <property type="term" value="C:tRNA-intron endonuclease complex"/>
    <property type="evidence" value="ECO:0007669"/>
    <property type="project" value="TreeGrafter"/>
</dbReference>
<dbReference type="InterPro" id="IPR024336">
    <property type="entry name" value="tRNA_splic_suSen54_N"/>
</dbReference>
<evidence type="ECO:0000313" key="6">
    <source>
        <dbReference type="Proteomes" id="UP001300502"/>
    </source>
</evidence>
<dbReference type="AlphaFoldDB" id="A0AAV9I580"/>
<evidence type="ECO:0000256" key="3">
    <source>
        <dbReference type="SAM" id="MobiDB-lite"/>
    </source>
</evidence>
<dbReference type="EMBL" id="JANCYU010000013">
    <property type="protein sequence ID" value="KAK4523282.1"/>
    <property type="molecule type" value="Genomic_DNA"/>
</dbReference>
<proteinExistence type="inferred from homology"/>
<keyword evidence="2" id="KW-0819">tRNA processing</keyword>
<reference evidence="5 6" key="1">
    <citation type="submission" date="2022-07" db="EMBL/GenBank/DDBJ databases">
        <title>Genome-wide signatures of adaptation to extreme environments.</title>
        <authorList>
            <person name="Cho C.H."/>
            <person name="Yoon H.S."/>
        </authorList>
    </citation>
    <scope>NUCLEOTIDE SEQUENCE [LARGE SCALE GENOMIC DNA]</scope>
    <source>
        <strain evidence="5 6">108.79 E11</strain>
    </source>
</reference>
<dbReference type="InterPro" id="IPR024337">
    <property type="entry name" value="tRNA_splic_suSen54"/>
</dbReference>
<protein>
    <recommendedName>
        <fullName evidence="4">tRNA-splicing endonuclease subunit Sen54 N-terminal domain-containing protein</fullName>
    </recommendedName>
</protein>
<dbReference type="Proteomes" id="UP001300502">
    <property type="component" value="Unassembled WGS sequence"/>
</dbReference>